<evidence type="ECO:0000256" key="3">
    <source>
        <dbReference type="ARBA" id="ARBA00023125"/>
    </source>
</evidence>
<dbReference type="CDD" id="cd15831">
    <property type="entry name" value="BTAD"/>
    <property type="match status" value="1"/>
</dbReference>
<dbReference type="OrthoDB" id="5521887at2"/>
<dbReference type="SMART" id="SM01043">
    <property type="entry name" value="BTAD"/>
    <property type="match status" value="1"/>
</dbReference>
<dbReference type="Pfam" id="PF00486">
    <property type="entry name" value="Trans_reg_C"/>
    <property type="match status" value="1"/>
</dbReference>
<dbReference type="InterPro" id="IPR005158">
    <property type="entry name" value="BTAD"/>
</dbReference>
<keyword evidence="9" id="KW-1185">Reference proteome</keyword>
<feature type="domain" description="OmpR/PhoB-type" evidence="7">
    <location>
        <begin position="1"/>
        <end position="109"/>
    </location>
</feature>
<dbReference type="SUPFAM" id="SSF52540">
    <property type="entry name" value="P-loop containing nucleoside triphosphate hydrolases"/>
    <property type="match status" value="1"/>
</dbReference>
<evidence type="ECO:0000256" key="5">
    <source>
        <dbReference type="PROSITE-ProRule" id="PRU01091"/>
    </source>
</evidence>
<dbReference type="InterPro" id="IPR001867">
    <property type="entry name" value="OmpR/PhoB-type_DNA-bd"/>
</dbReference>
<comment type="caution">
    <text evidence="8">The sequence shown here is derived from an EMBL/GenBank/DDBJ whole genome shotgun (WGS) entry which is preliminary data.</text>
</comment>
<proteinExistence type="inferred from homology"/>
<dbReference type="SUPFAM" id="SSF48452">
    <property type="entry name" value="TPR-like"/>
    <property type="match status" value="1"/>
</dbReference>
<dbReference type="Gene3D" id="1.25.40.10">
    <property type="entry name" value="Tetratricopeptide repeat domain"/>
    <property type="match status" value="1"/>
</dbReference>
<evidence type="ECO:0000313" key="9">
    <source>
        <dbReference type="Proteomes" id="UP000298860"/>
    </source>
</evidence>
<dbReference type="SUPFAM" id="SSF46894">
    <property type="entry name" value="C-terminal effector domain of the bipartite response regulators"/>
    <property type="match status" value="1"/>
</dbReference>
<keyword evidence="2" id="KW-0805">Transcription regulation</keyword>
<dbReference type="PRINTS" id="PR00364">
    <property type="entry name" value="DISEASERSIST"/>
</dbReference>
<dbReference type="Gene3D" id="1.10.10.10">
    <property type="entry name" value="Winged helix-like DNA-binding domain superfamily/Winged helix DNA-binding domain"/>
    <property type="match status" value="1"/>
</dbReference>
<evidence type="ECO:0000256" key="1">
    <source>
        <dbReference type="ARBA" id="ARBA00005820"/>
    </source>
</evidence>
<evidence type="ECO:0000256" key="6">
    <source>
        <dbReference type="SAM" id="MobiDB-lite"/>
    </source>
</evidence>
<dbReference type="InterPro" id="IPR016032">
    <property type="entry name" value="Sig_transdc_resp-reg_C-effctor"/>
</dbReference>
<dbReference type="EMBL" id="BJFL01000011">
    <property type="protein sequence ID" value="GDY31022.1"/>
    <property type="molecule type" value="Genomic_DNA"/>
</dbReference>
<reference evidence="9" key="1">
    <citation type="submission" date="2019-04" db="EMBL/GenBank/DDBJ databases">
        <title>Draft genome sequence of Pseudonocardiaceae bacterium SL3-2-4.</title>
        <authorList>
            <person name="Ningsih F."/>
            <person name="Yokota A."/>
            <person name="Sakai Y."/>
            <person name="Nanatani K."/>
            <person name="Yabe S."/>
            <person name="Oetari A."/>
            <person name="Sjamsuridzal W."/>
        </authorList>
    </citation>
    <scope>NUCLEOTIDE SEQUENCE [LARGE SCALE GENOMIC DNA]</scope>
    <source>
        <strain evidence="9">SL3-2-4</strain>
    </source>
</reference>
<name>A0A4D4J770_9PSEU</name>
<dbReference type="GO" id="GO:0000160">
    <property type="term" value="P:phosphorelay signal transduction system"/>
    <property type="evidence" value="ECO:0007669"/>
    <property type="project" value="InterPro"/>
</dbReference>
<evidence type="ECO:0000256" key="4">
    <source>
        <dbReference type="ARBA" id="ARBA00023163"/>
    </source>
</evidence>
<dbReference type="AlphaFoldDB" id="A0A4D4J770"/>
<dbReference type="PANTHER" id="PTHR35807:SF1">
    <property type="entry name" value="TRANSCRIPTIONAL REGULATOR REDD"/>
    <property type="match status" value="1"/>
</dbReference>
<comment type="similarity">
    <text evidence="1">Belongs to the AfsR/DnrI/RedD regulatory family.</text>
</comment>
<keyword evidence="4" id="KW-0804">Transcription</keyword>
<dbReference type="Proteomes" id="UP000298860">
    <property type="component" value="Unassembled WGS sequence"/>
</dbReference>
<dbReference type="InterPro" id="IPR027417">
    <property type="entry name" value="P-loop_NTPase"/>
</dbReference>
<keyword evidence="3 5" id="KW-0238">DNA-binding</keyword>
<dbReference type="InterPro" id="IPR011990">
    <property type="entry name" value="TPR-like_helical_dom_sf"/>
</dbReference>
<dbReference type="PANTHER" id="PTHR35807">
    <property type="entry name" value="TRANSCRIPTIONAL REGULATOR REDD-RELATED"/>
    <property type="match status" value="1"/>
</dbReference>
<gene>
    <name evidence="8" type="ORF">GTS_26550</name>
</gene>
<dbReference type="GO" id="GO:0003677">
    <property type="term" value="F:DNA binding"/>
    <property type="evidence" value="ECO:0007669"/>
    <property type="project" value="UniProtKB-UniRule"/>
</dbReference>
<evidence type="ECO:0000313" key="8">
    <source>
        <dbReference type="EMBL" id="GDY31022.1"/>
    </source>
</evidence>
<evidence type="ECO:0000256" key="2">
    <source>
        <dbReference type="ARBA" id="ARBA00023015"/>
    </source>
</evidence>
<dbReference type="GO" id="GO:0006355">
    <property type="term" value="P:regulation of DNA-templated transcription"/>
    <property type="evidence" value="ECO:0007669"/>
    <property type="project" value="InterPro"/>
</dbReference>
<organism evidence="8 9">
    <name type="scientific">Gandjariella thermophila</name>
    <dbReference type="NCBI Taxonomy" id="1931992"/>
    <lineage>
        <taxon>Bacteria</taxon>
        <taxon>Bacillati</taxon>
        <taxon>Actinomycetota</taxon>
        <taxon>Actinomycetes</taxon>
        <taxon>Pseudonocardiales</taxon>
        <taxon>Pseudonocardiaceae</taxon>
        <taxon>Gandjariella</taxon>
    </lineage>
</organism>
<dbReference type="SMART" id="SM00862">
    <property type="entry name" value="Trans_reg_C"/>
    <property type="match status" value="1"/>
</dbReference>
<feature type="DNA-binding region" description="OmpR/PhoB-type" evidence="5">
    <location>
        <begin position="1"/>
        <end position="109"/>
    </location>
</feature>
<dbReference type="PROSITE" id="PS51755">
    <property type="entry name" value="OMPR_PHOB"/>
    <property type="match status" value="1"/>
</dbReference>
<dbReference type="GO" id="GO:0043531">
    <property type="term" value="F:ADP binding"/>
    <property type="evidence" value="ECO:0007669"/>
    <property type="project" value="InterPro"/>
</dbReference>
<dbReference type="Pfam" id="PF03704">
    <property type="entry name" value="BTAD"/>
    <property type="match status" value="1"/>
</dbReference>
<dbReference type="InterPro" id="IPR051677">
    <property type="entry name" value="AfsR-DnrI-RedD_regulator"/>
</dbReference>
<protein>
    <submittedName>
        <fullName evidence="8">SARP family transcriptional regulator</fullName>
    </submittedName>
</protein>
<evidence type="ECO:0000259" key="7">
    <source>
        <dbReference type="PROSITE" id="PS51755"/>
    </source>
</evidence>
<accession>A0A4D4J770</accession>
<dbReference type="InterPro" id="IPR036388">
    <property type="entry name" value="WH-like_DNA-bd_sf"/>
</dbReference>
<feature type="region of interest" description="Disordered" evidence="6">
    <location>
        <begin position="612"/>
        <end position="641"/>
    </location>
</feature>
<dbReference type="Gene3D" id="3.40.50.300">
    <property type="entry name" value="P-loop containing nucleotide triphosphate hydrolases"/>
    <property type="match status" value="1"/>
</dbReference>
<sequence>MGAYVMQVRLLGPLDVSRQGIPVTPSAPKLRQVFALLALHANKIVRNEKLIEELWEDNPPASVTTTLQTYVYQLRKLLKLDKSGSGPGGDEWGVRPALRTSLGGYLLSIDPTALDVHCFQDLAERGRRDLEAGRVADAARTLARAVGLWRGQALVDVSCGPILSAETLRLEELRKSTLERRIDADLRLGRHQELLGELTGLVAEQPTHEGFQGKLMLALHRSGRRSEALHAYQRLRRALAHELGLDPSGELQRLHRAVLTADRCLDLPPGEVTVAGGARPEPPCHLPPKGGELIGRDTALRQVLAGLSSVDRASPAVVVVTGPPGSGKSALCTHAGYRSRAGYPDGQLYARLLAEGEPVDCGTVLGGFLRALGVPEARIPASVDERRLMFRTRTADLRVLVVVDDVSTPDQLAMVLPGGEGSGVLASSRRRLCDAAIGTVVELGALSEGEGLRLLVGAVGEQRVLADRDAAAELVRTCDGLPAALQAVAGRLRARPHWTVRRALRWIADELHGDGGRWADPLSLGAAVDATYRSMPPRARAAFRVFASVDMDTVSVRTASTILGIGERDAESLLEDLTEVHLIVPCGEEDAGGFTYRCLPTLRETARRRYLPPEVGVPPQAGGGGRDRVHPSPPLTLRAVR</sequence>